<dbReference type="SUPFAM" id="SSF52161">
    <property type="entry name" value="Ribosomal protein L13"/>
    <property type="match status" value="1"/>
</dbReference>
<dbReference type="Gene3D" id="3.90.1180.10">
    <property type="entry name" value="Ribosomal protein L13"/>
    <property type="match status" value="1"/>
</dbReference>
<protein>
    <recommendedName>
        <fullName evidence="4">Large ribosomal subunit protein uL13</fullName>
    </recommendedName>
    <alternativeName>
        <fullName evidence="5">60S ribosomal protein L13a</fullName>
    </alternativeName>
</protein>
<evidence type="ECO:0000256" key="1">
    <source>
        <dbReference type="ARBA" id="ARBA00006227"/>
    </source>
</evidence>
<organism evidence="7 8">
    <name type="scientific">Plectus sambesii</name>
    <dbReference type="NCBI Taxonomy" id="2011161"/>
    <lineage>
        <taxon>Eukaryota</taxon>
        <taxon>Metazoa</taxon>
        <taxon>Ecdysozoa</taxon>
        <taxon>Nematoda</taxon>
        <taxon>Chromadorea</taxon>
        <taxon>Plectida</taxon>
        <taxon>Plectina</taxon>
        <taxon>Plectoidea</taxon>
        <taxon>Plectidae</taxon>
        <taxon>Plectus</taxon>
    </lineage>
</organism>
<evidence type="ECO:0000256" key="6">
    <source>
        <dbReference type="RuleBase" id="RU003877"/>
    </source>
</evidence>
<dbReference type="GO" id="GO:0022625">
    <property type="term" value="C:cytosolic large ribosomal subunit"/>
    <property type="evidence" value="ECO:0007669"/>
    <property type="project" value="TreeGrafter"/>
</dbReference>
<dbReference type="InterPro" id="IPR005755">
    <property type="entry name" value="Ribosomal_uL13_euk/arc"/>
</dbReference>
<keyword evidence="7" id="KW-1185">Reference proteome</keyword>
<dbReference type="Proteomes" id="UP000887566">
    <property type="component" value="Unplaced"/>
</dbReference>
<dbReference type="InterPro" id="IPR036899">
    <property type="entry name" value="Ribosomal_uL13_sf"/>
</dbReference>
<dbReference type="WBParaSite" id="PSAMB.scaffold4980size12993.g25650.t1">
    <property type="protein sequence ID" value="PSAMB.scaffold4980size12993.g25650.t1"/>
    <property type="gene ID" value="PSAMB.scaffold4980size12993.g25650"/>
</dbReference>
<dbReference type="FunFam" id="3.90.1180.10:FF:000002">
    <property type="entry name" value="60S ribosomal protein L16"/>
    <property type="match status" value="1"/>
</dbReference>
<dbReference type="PANTHER" id="PTHR11545:SF3">
    <property type="entry name" value="LARGE RIBOSOMAL SUBUNIT PROTEIN UL13"/>
    <property type="match status" value="1"/>
</dbReference>
<dbReference type="CDD" id="cd00392">
    <property type="entry name" value="Ribosomal_L13"/>
    <property type="match status" value="1"/>
</dbReference>
<proteinExistence type="inferred from homology"/>
<dbReference type="PANTHER" id="PTHR11545">
    <property type="entry name" value="RIBOSOMAL PROTEIN L13"/>
    <property type="match status" value="1"/>
</dbReference>
<dbReference type="PROSITE" id="PS00783">
    <property type="entry name" value="RIBOSOMAL_L13"/>
    <property type="match status" value="1"/>
</dbReference>
<dbReference type="HAMAP" id="MF_01366">
    <property type="entry name" value="Ribosomal_uL13"/>
    <property type="match status" value="1"/>
</dbReference>
<dbReference type="Gene3D" id="6.10.250.3250">
    <property type="match status" value="1"/>
</dbReference>
<dbReference type="FunFam" id="6.10.250.3250:FF:000001">
    <property type="entry name" value="60S ribosomal protein L13a"/>
    <property type="match status" value="1"/>
</dbReference>
<dbReference type="InterPro" id="IPR023563">
    <property type="entry name" value="Ribosomal_uL13_CS"/>
</dbReference>
<reference evidence="8" key="1">
    <citation type="submission" date="2022-11" db="UniProtKB">
        <authorList>
            <consortium name="WormBaseParasite"/>
        </authorList>
    </citation>
    <scope>IDENTIFICATION</scope>
</reference>
<evidence type="ECO:0000256" key="2">
    <source>
        <dbReference type="ARBA" id="ARBA00022980"/>
    </source>
</evidence>
<dbReference type="AlphaFoldDB" id="A0A914WPZ0"/>
<dbReference type="GO" id="GO:0003735">
    <property type="term" value="F:structural constituent of ribosome"/>
    <property type="evidence" value="ECO:0007669"/>
    <property type="project" value="InterPro"/>
</dbReference>
<dbReference type="InterPro" id="IPR005822">
    <property type="entry name" value="Ribosomal_uL13"/>
</dbReference>
<comment type="similarity">
    <text evidence="1 6">Belongs to the universal ribosomal protein uL13 family.</text>
</comment>
<accession>A0A914WPZ0</accession>
<evidence type="ECO:0000256" key="5">
    <source>
        <dbReference type="ARBA" id="ARBA00035367"/>
    </source>
</evidence>
<sequence length="203" mass="23132">MGFTDKPIIIDGKGHLLGRLASTVAKQLLQGQKVVIVRCEGINISGNFHRSKLKYMSFLRKRCNINPARGPFHYRAPSRIFWRTVRGMVPHKTFRGKNALSKLKAFEGVPPPYDKTQRLVLPSALRHIALKPRRKSCTVGRLAHEVGWQYQDVVKTLEEKRKVKSAAHYEKKKVSLKLRAKALTNAAKKLAPYQKVIESYGYN</sequence>
<dbReference type="GO" id="GO:0006412">
    <property type="term" value="P:translation"/>
    <property type="evidence" value="ECO:0007669"/>
    <property type="project" value="InterPro"/>
</dbReference>
<dbReference type="GO" id="GO:0017148">
    <property type="term" value="P:negative regulation of translation"/>
    <property type="evidence" value="ECO:0007669"/>
    <property type="project" value="TreeGrafter"/>
</dbReference>
<keyword evidence="3 6" id="KW-0687">Ribonucleoprotein</keyword>
<dbReference type="GO" id="GO:0003729">
    <property type="term" value="F:mRNA binding"/>
    <property type="evidence" value="ECO:0007669"/>
    <property type="project" value="TreeGrafter"/>
</dbReference>
<evidence type="ECO:0000313" key="7">
    <source>
        <dbReference type="Proteomes" id="UP000887566"/>
    </source>
</evidence>
<evidence type="ECO:0000256" key="4">
    <source>
        <dbReference type="ARBA" id="ARBA00035201"/>
    </source>
</evidence>
<keyword evidence="2 6" id="KW-0689">Ribosomal protein</keyword>
<name>A0A914WPZ0_9BILA</name>
<dbReference type="Pfam" id="PF00572">
    <property type="entry name" value="Ribosomal_L13"/>
    <property type="match status" value="1"/>
</dbReference>
<dbReference type="NCBIfam" id="TIGR01077">
    <property type="entry name" value="L13_A_E"/>
    <property type="match status" value="1"/>
</dbReference>
<evidence type="ECO:0000256" key="3">
    <source>
        <dbReference type="ARBA" id="ARBA00023274"/>
    </source>
</evidence>
<evidence type="ECO:0000313" key="8">
    <source>
        <dbReference type="WBParaSite" id="PSAMB.scaffold4980size12993.g25650.t1"/>
    </source>
</evidence>